<accession>A0ABR3CHI5</accession>
<keyword evidence="3" id="KW-1185">Reference proteome</keyword>
<sequence length="129" mass="13283">MKTTAAALLLAASTAHAAITFENFPATGVACPNSDASADLTSDTASLQSAAEAARNDEPYEQSAANIASGQCASLKLPYLITTTDQANGEPAGSLSFAWDEKSQTVYYCGVQGLYSTNGSGYPDSCEQL</sequence>
<gene>
    <name evidence="2" type="ORF">SLS55_005841</name>
</gene>
<organism evidence="2 3">
    <name type="scientific">Diplodia seriata</name>
    <dbReference type="NCBI Taxonomy" id="420778"/>
    <lineage>
        <taxon>Eukaryota</taxon>
        <taxon>Fungi</taxon>
        <taxon>Dikarya</taxon>
        <taxon>Ascomycota</taxon>
        <taxon>Pezizomycotina</taxon>
        <taxon>Dothideomycetes</taxon>
        <taxon>Dothideomycetes incertae sedis</taxon>
        <taxon>Botryosphaeriales</taxon>
        <taxon>Botryosphaeriaceae</taxon>
        <taxon>Diplodia</taxon>
    </lineage>
</organism>
<feature type="signal peptide" evidence="1">
    <location>
        <begin position="1"/>
        <end position="17"/>
    </location>
</feature>
<comment type="caution">
    <text evidence="2">The sequence shown here is derived from an EMBL/GenBank/DDBJ whole genome shotgun (WGS) entry which is preliminary data.</text>
</comment>
<evidence type="ECO:0000313" key="2">
    <source>
        <dbReference type="EMBL" id="KAL0260096.1"/>
    </source>
</evidence>
<dbReference type="EMBL" id="JAJVCZ030000005">
    <property type="protein sequence ID" value="KAL0260096.1"/>
    <property type="molecule type" value="Genomic_DNA"/>
</dbReference>
<name>A0ABR3CHI5_9PEZI</name>
<proteinExistence type="predicted"/>
<reference evidence="2 3" key="1">
    <citation type="submission" date="2024-02" db="EMBL/GenBank/DDBJ databases">
        <title>De novo assembly and annotation of 12 fungi associated with fruit tree decline syndrome in Ontario, Canada.</title>
        <authorList>
            <person name="Sulman M."/>
            <person name="Ellouze W."/>
            <person name="Ilyukhin E."/>
        </authorList>
    </citation>
    <scope>NUCLEOTIDE SEQUENCE [LARGE SCALE GENOMIC DNA]</scope>
    <source>
        <strain evidence="2 3">FDS-637</strain>
    </source>
</reference>
<protein>
    <submittedName>
        <fullName evidence="2">Uncharacterized protein</fullName>
    </submittedName>
</protein>
<evidence type="ECO:0000313" key="3">
    <source>
        <dbReference type="Proteomes" id="UP001430584"/>
    </source>
</evidence>
<dbReference type="Proteomes" id="UP001430584">
    <property type="component" value="Unassembled WGS sequence"/>
</dbReference>
<feature type="chain" id="PRO_5045794030" evidence="1">
    <location>
        <begin position="18"/>
        <end position="129"/>
    </location>
</feature>
<evidence type="ECO:0000256" key="1">
    <source>
        <dbReference type="SAM" id="SignalP"/>
    </source>
</evidence>
<dbReference type="RefSeq" id="XP_066633125.1">
    <property type="nucleotide sequence ID" value="XM_066777283.1"/>
</dbReference>
<keyword evidence="1" id="KW-0732">Signal</keyword>
<dbReference type="GeneID" id="92009926"/>